<dbReference type="EMBL" id="CM026433">
    <property type="protein sequence ID" value="KAG0554913.1"/>
    <property type="molecule type" value="Genomic_DNA"/>
</dbReference>
<comment type="caution">
    <text evidence="2">The sequence shown here is derived from an EMBL/GenBank/DDBJ whole genome shotgun (WGS) entry which is preliminary data.</text>
</comment>
<dbReference type="PANTHER" id="PTHR31672">
    <property type="entry name" value="BNACNNG10540D PROTEIN"/>
    <property type="match status" value="1"/>
</dbReference>
<sequence>MAPAENPKPCEDATLATVADLVRSYLPVRDLVRYQLVSKEWQTWCIGNATPFRKVQKDWYFPTGIRFRTQKPTWFGLHHDSEMEHRLPDFEFLSARKIKFLTAAGGLLLLRTQSWEEDTPSPPKLVVCNPLTRKWRDVPILDRKLPKLEYMCSCVLYTQGLCDVVIHMVVDAASGTYEILMMQSPVYIFAFSSRTNEWRSISPHRNLENSMKFNSKNGIIGSLYSNGRIYALEIVESQRGQHVAARVYLVASRRWLPDIYPLHDEIRCCDTFVKGRAAYAPSLVAILGDVYAVLPGLESQARGRRRCSSRCIQPPHFRYHRQATVTSFEIFKLEEGEKKFSFCATLPLQVTFNMKFEIHNNFCVDLYSWYTCAANGTVIWVACEDRLIQFDVVTGSCKMQVQPEGAYRFYDDNEGNPMPLYEPSFHICP</sequence>
<dbReference type="AlphaFoldDB" id="A0A8T0G6N0"/>
<keyword evidence="3" id="KW-1185">Reference proteome</keyword>
<dbReference type="Pfam" id="PF03478">
    <property type="entry name" value="Beta-prop_KIB1-4"/>
    <property type="match status" value="1"/>
</dbReference>
<evidence type="ECO:0000313" key="3">
    <source>
        <dbReference type="Proteomes" id="UP000822688"/>
    </source>
</evidence>
<feature type="domain" description="KIB1-4 beta-propeller" evidence="1">
    <location>
        <begin position="84"/>
        <end position="341"/>
    </location>
</feature>
<organism evidence="2 3">
    <name type="scientific">Ceratodon purpureus</name>
    <name type="common">Fire moss</name>
    <name type="synonym">Dicranum purpureum</name>
    <dbReference type="NCBI Taxonomy" id="3225"/>
    <lineage>
        <taxon>Eukaryota</taxon>
        <taxon>Viridiplantae</taxon>
        <taxon>Streptophyta</taxon>
        <taxon>Embryophyta</taxon>
        <taxon>Bryophyta</taxon>
        <taxon>Bryophytina</taxon>
        <taxon>Bryopsida</taxon>
        <taxon>Dicranidae</taxon>
        <taxon>Pseudoditrichales</taxon>
        <taxon>Ditrichaceae</taxon>
        <taxon>Ceratodon</taxon>
    </lineage>
</organism>
<proteinExistence type="predicted"/>
<dbReference type="PANTHER" id="PTHR31672:SF2">
    <property type="entry name" value="F-BOX DOMAIN-CONTAINING PROTEIN"/>
    <property type="match status" value="1"/>
</dbReference>
<dbReference type="Proteomes" id="UP000822688">
    <property type="component" value="Chromosome 12"/>
</dbReference>
<name>A0A8T0G6N0_CERPU</name>
<evidence type="ECO:0000259" key="1">
    <source>
        <dbReference type="Pfam" id="PF03478"/>
    </source>
</evidence>
<gene>
    <name evidence="2" type="ORF">KC19_12G129600</name>
</gene>
<evidence type="ECO:0000313" key="2">
    <source>
        <dbReference type="EMBL" id="KAG0554913.1"/>
    </source>
</evidence>
<dbReference type="InterPro" id="IPR005174">
    <property type="entry name" value="KIB1-4_b-propeller"/>
</dbReference>
<accession>A0A8T0G6N0</accession>
<dbReference type="InterPro" id="IPR050796">
    <property type="entry name" value="SCF_F-box_component"/>
</dbReference>
<reference evidence="2" key="1">
    <citation type="submission" date="2020-06" db="EMBL/GenBank/DDBJ databases">
        <title>WGS assembly of Ceratodon purpureus strain R40.</title>
        <authorList>
            <person name="Carey S.B."/>
            <person name="Jenkins J."/>
            <person name="Shu S."/>
            <person name="Lovell J.T."/>
            <person name="Sreedasyam A."/>
            <person name="Maumus F."/>
            <person name="Tiley G.P."/>
            <person name="Fernandez-Pozo N."/>
            <person name="Barry K."/>
            <person name="Chen C."/>
            <person name="Wang M."/>
            <person name="Lipzen A."/>
            <person name="Daum C."/>
            <person name="Saski C.A."/>
            <person name="Payton A.C."/>
            <person name="Mcbreen J.C."/>
            <person name="Conrad R.E."/>
            <person name="Kollar L.M."/>
            <person name="Olsson S."/>
            <person name="Huttunen S."/>
            <person name="Landis J.B."/>
            <person name="Wickett N.J."/>
            <person name="Johnson M.G."/>
            <person name="Rensing S.A."/>
            <person name="Grimwood J."/>
            <person name="Schmutz J."/>
            <person name="Mcdaniel S.F."/>
        </authorList>
    </citation>
    <scope>NUCLEOTIDE SEQUENCE</scope>
    <source>
        <strain evidence="2">R40</strain>
    </source>
</reference>
<protein>
    <recommendedName>
        <fullName evidence="1">KIB1-4 beta-propeller domain-containing protein</fullName>
    </recommendedName>
</protein>